<dbReference type="InterPro" id="IPR011701">
    <property type="entry name" value="MFS"/>
</dbReference>
<dbReference type="PANTHER" id="PTHR11360">
    <property type="entry name" value="MONOCARBOXYLATE TRANSPORTER"/>
    <property type="match status" value="1"/>
</dbReference>
<dbReference type="EMBL" id="JACIJC010000007">
    <property type="protein sequence ID" value="MBB5687699.1"/>
    <property type="molecule type" value="Genomic_DNA"/>
</dbReference>
<comment type="caution">
    <text evidence="6">The sequence shown here is derived from an EMBL/GenBank/DDBJ whole genome shotgun (WGS) entry which is preliminary data.</text>
</comment>
<evidence type="ECO:0000313" key="6">
    <source>
        <dbReference type="EMBL" id="MBB5687699.1"/>
    </source>
</evidence>
<reference evidence="6 7" key="1">
    <citation type="submission" date="2020-08" db="EMBL/GenBank/DDBJ databases">
        <title>Genomic Encyclopedia of Type Strains, Phase IV (KMG-IV): sequencing the most valuable type-strain genomes for metagenomic binning, comparative biology and taxonomic classification.</title>
        <authorList>
            <person name="Goeker M."/>
        </authorList>
    </citation>
    <scope>NUCLEOTIDE SEQUENCE [LARGE SCALE GENOMIC DNA]</scope>
    <source>
        <strain evidence="6 7">DSM 25079</strain>
    </source>
</reference>
<dbReference type="SUPFAM" id="SSF103473">
    <property type="entry name" value="MFS general substrate transporter"/>
    <property type="match status" value="1"/>
</dbReference>
<keyword evidence="1 4" id="KW-0812">Transmembrane</keyword>
<feature type="transmembrane region" description="Helical" evidence="4">
    <location>
        <begin position="53"/>
        <end position="78"/>
    </location>
</feature>
<dbReference type="PANTHER" id="PTHR11360:SF284">
    <property type="entry name" value="EG:103B4.3 PROTEIN-RELATED"/>
    <property type="match status" value="1"/>
</dbReference>
<feature type="transmembrane region" description="Helical" evidence="4">
    <location>
        <begin position="270"/>
        <end position="288"/>
    </location>
</feature>
<feature type="transmembrane region" description="Helical" evidence="4">
    <location>
        <begin position="358"/>
        <end position="378"/>
    </location>
</feature>
<feature type="transmembrane region" description="Helical" evidence="4">
    <location>
        <begin position="233"/>
        <end position="250"/>
    </location>
</feature>
<feature type="transmembrane region" description="Helical" evidence="4">
    <location>
        <begin position="390"/>
        <end position="409"/>
    </location>
</feature>
<dbReference type="PROSITE" id="PS50850">
    <property type="entry name" value="MFS"/>
    <property type="match status" value="1"/>
</dbReference>
<evidence type="ECO:0000259" key="5">
    <source>
        <dbReference type="PROSITE" id="PS50850"/>
    </source>
</evidence>
<keyword evidence="3 4" id="KW-0472">Membrane</keyword>
<dbReference type="Gene3D" id="1.20.1250.20">
    <property type="entry name" value="MFS general substrate transporter like domains"/>
    <property type="match status" value="2"/>
</dbReference>
<feature type="transmembrane region" description="Helical" evidence="4">
    <location>
        <begin position="20"/>
        <end position="41"/>
    </location>
</feature>
<gene>
    <name evidence="6" type="ORF">FHS49_003743</name>
</gene>
<dbReference type="Proteomes" id="UP000549617">
    <property type="component" value="Unassembled WGS sequence"/>
</dbReference>
<feature type="transmembrane region" description="Helical" evidence="4">
    <location>
        <begin position="147"/>
        <end position="173"/>
    </location>
</feature>
<evidence type="ECO:0000313" key="7">
    <source>
        <dbReference type="Proteomes" id="UP000549617"/>
    </source>
</evidence>
<feature type="transmembrane region" description="Helical" evidence="4">
    <location>
        <begin position="179"/>
        <end position="200"/>
    </location>
</feature>
<dbReference type="AlphaFoldDB" id="A0A7W9ALP0"/>
<evidence type="ECO:0000256" key="4">
    <source>
        <dbReference type="SAM" id="Phobius"/>
    </source>
</evidence>
<proteinExistence type="predicted"/>
<dbReference type="InterPro" id="IPR020846">
    <property type="entry name" value="MFS_dom"/>
</dbReference>
<accession>A0A7W9ALP0</accession>
<sequence length="420" mass="44803">MNVQAWQGTPAGSRETRQGWLVVASAMIGVALGLSPIPFYTIGMFAPELSREFGWSFASMMGSIGVQSAVVMVASPLAGFAIDRYGARPVALISLGLFGLCFMSLSLSTGSLTLFYGQWVIMSVLGAGTLSATWTRVVNGWFDKNRGLALGIASSGTGITGFLIKPFAAWIIADFGWRTAFVAIGALPILIGIPMVLWLFRENRKANLAVATPGAEEPVEEYGMTLGQALRSVKFWILAVSFFLISFALTAPTPNLENILRSFKFELAEIGAITASFGLAVIAGRIIGGWLLDRFWAPACAFMILLIPAIGSWLLSGDALGSEGAFAAVLFIGFGAGFEFDLLAFLISRYFGQRNYGVIYGCFYTVIAFGGGLGPVVYGYAFDMTGSYGTALRLGIGFVITGGALLLLLGRYPKWEKEAG</sequence>
<keyword evidence="2 4" id="KW-1133">Transmembrane helix</keyword>
<feature type="transmembrane region" description="Helical" evidence="4">
    <location>
        <begin position="90"/>
        <end position="109"/>
    </location>
</feature>
<keyword evidence="7" id="KW-1185">Reference proteome</keyword>
<protein>
    <submittedName>
        <fullName evidence="6">MFS family permease</fullName>
    </submittedName>
</protein>
<evidence type="ECO:0000256" key="3">
    <source>
        <dbReference type="ARBA" id="ARBA00023136"/>
    </source>
</evidence>
<name>A0A7W9ALP0_9SPHN</name>
<feature type="transmembrane region" description="Helical" evidence="4">
    <location>
        <begin position="295"/>
        <end position="314"/>
    </location>
</feature>
<feature type="transmembrane region" description="Helical" evidence="4">
    <location>
        <begin position="326"/>
        <end position="346"/>
    </location>
</feature>
<organism evidence="6 7">
    <name type="scientific">Sphingobium boeckii</name>
    <dbReference type="NCBI Taxonomy" id="1082345"/>
    <lineage>
        <taxon>Bacteria</taxon>
        <taxon>Pseudomonadati</taxon>
        <taxon>Pseudomonadota</taxon>
        <taxon>Alphaproteobacteria</taxon>
        <taxon>Sphingomonadales</taxon>
        <taxon>Sphingomonadaceae</taxon>
        <taxon>Sphingobium</taxon>
    </lineage>
</organism>
<dbReference type="Pfam" id="PF07690">
    <property type="entry name" value="MFS_1"/>
    <property type="match status" value="1"/>
</dbReference>
<dbReference type="InterPro" id="IPR050327">
    <property type="entry name" value="Proton-linked_MCT"/>
</dbReference>
<feature type="transmembrane region" description="Helical" evidence="4">
    <location>
        <begin position="115"/>
        <end position="135"/>
    </location>
</feature>
<dbReference type="GO" id="GO:0022857">
    <property type="term" value="F:transmembrane transporter activity"/>
    <property type="evidence" value="ECO:0007669"/>
    <property type="project" value="InterPro"/>
</dbReference>
<dbReference type="CDD" id="cd17355">
    <property type="entry name" value="MFS_YcxA_like"/>
    <property type="match status" value="1"/>
</dbReference>
<dbReference type="RefSeq" id="WP_184021813.1">
    <property type="nucleotide sequence ID" value="NZ_JACIJC010000007.1"/>
</dbReference>
<dbReference type="InterPro" id="IPR036259">
    <property type="entry name" value="MFS_trans_sf"/>
</dbReference>
<evidence type="ECO:0000256" key="2">
    <source>
        <dbReference type="ARBA" id="ARBA00022989"/>
    </source>
</evidence>
<feature type="domain" description="Major facilitator superfamily (MFS) profile" evidence="5">
    <location>
        <begin position="21"/>
        <end position="414"/>
    </location>
</feature>
<evidence type="ECO:0000256" key="1">
    <source>
        <dbReference type="ARBA" id="ARBA00022692"/>
    </source>
</evidence>